<reference evidence="3" key="1">
    <citation type="submission" date="2025-08" db="UniProtKB">
        <authorList>
            <consortium name="Ensembl"/>
        </authorList>
    </citation>
    <scope>IDENTIFICATION</scope>
</reference>
<dbReference type="AlphaFoldDB" id="A0A8C3TA67"/>
<organism evidence="3 4">
    <name type="scientific">Chelydra serpentina</name>
    <name type="common">Snapping turtle</name>
    <name type="synonym">Testudo serpentina</name>
    <dbReference type="NCBI Taxonomy" id="8475"/>
    <lineage>
        <taxon>Eukaryota</taxon>
        <taxon>Metazoa</taxon>
        <taxon>Chordata</taxon>
        <taxon>Craniata</taxon>
        <taxon>Vertebrata</taxon>
        <taxon>Euteleostomi</taxon>
        <taxon>Archelosauria</taxon>
        <taxon>Testudinata</taxon>
        <taxon>Testudines</taxon>
        <taxon>Cryptodira</taxon>
        <taxon>Durocryptodira</taxon>
        <taxon>Americhelydia</taxon>
        <taxon>Chelydroidea</taxon>
        <taxon>Chelydridae</taxon>
        <taxon>Chelydra</taxon>
    </lineage>
</organism>
<feature type="domain" description="Beta-defensin-like" evidence="2">
    <location>
        <begin position="27"/>
        <end position="58"/>
    </location>
</feature>
<keyword evidence="4" id="KW-1185">Reference proteome</keyword>
<keyword evidence="1" id="KW-0732">Signal</keyword>
<reference evidence="3" key="2">
    <citation type="submission" date="2025-09" db="UniProtKB">
        <authorList>
            <consortium name="Ensembl"/>
        </authorList>
    </citation>
    <scope>IDENTIFICATION</scope>
</reference>
<dbReference type="Pfam" id="PF00711">
    <property type="entry name" value="Defensin_beta"/>
    <property type="match status" value="1"/>
</dbReference>
<dbReference type="Ensembl" id="ENSCSRT00000026278.1">
    <property type="protein sequence ID" value="ENSCSRP00000025212.1"/>
    <property type="gene ID" value="ENSCSRG00000018865.1"/>
</dbReference>
<evidence type="ECO:0000259" key="2">
    <source>
        <dbReference type="Pfam" id="PF00711"/>
    </source>
</evidence>
<proteinExistence type="predicted"/>
<sequence length="60" mass="7163">MSMLPLLINMLFLSAEFSQAQTLSWLCRRRGGVCYFRRCLPYNLRPISRCSNEDVCCRRW</sequence>
<dbReference type="InterPro" id="IPR001855">
    <property type="entry name" value="Defensin_beta-like"/>
</dbReference>
<dbReference type="SUPFAM" id="SSF57392">
    <property type="entry name" value="Defensin-like"/>
    <property type="match status" value="1"/>
</dbReference>
<dbReference type="Gene3D" id="3.10.360.10">
    <property type="entry name" value="Antimicrobial Peptide, Beta-defensin 2, Chain A"/>
    <property type="match status" value="1"/>
</dbReference>
<feature type="signal peptide" evidence="1">
    <location>
        <begin position="1"/>
        <end position="20"/>
    </location>
</feature>
<dbReference type="Proteomes" id="UP000694403">
    <property type="component" value="Unplaced"/>
</dbReference>
<evidence type="ECO:0000313" key="4">
    <source>
        <dbReference type="Proteomes" id="UP000694403"/>
    </source>
</evidence>
<accession>A0A8C3TA67</accession>
<evidence type="ECO:0000256" key="1">
    <source>
        <dbReference type="SAM" id="SignalP"/>
    </source>
</evidence>
<protein>
    <recommendedName>
        <fullName evidence="2">Beta-defensin-like domain-containing protein</fullName>
    </recommendedName>
</protein>
<evidence type="ECO:0000313" key="3">
    <source>
        <dbReference type="Ensembl" id="ENSCSRP00000025212.1"/>
    </source>
</evidence>
<dbReference type="GO" id="GO:0005576">
    <property type="term" value="C:extracellular region"/>
    <property type="evidence" value="ECO:0007669"/>
    <property type="project" value="InterPro"/>
</dbReference>
<dbReference type="GO" id="GO:0006952">
    <property type="term" value="P:defense response"/>
    <property type="evidence" value="ECO:0007669"/>
    <property type="project" value="InterPro"/>
</dbReference>
<name>A0A8C3TA67_CHESE</name>
<feature type="chain" id="PRO_5034161832" description="Beta-defensin-like domain-containing protein" evidence="1">
    <location>
        <begin position="21"/>
        <end position="60"/>
    </location>
</feature>